<reference evidence="5" key="1">
    <citation type="submission" date="2020-06" db="EMBL/GenBank/DDBJ databases">
        <authorList>
            <person name="Onetto C."/>
        </authorList>
    </citation>
    <scope>NUCLEOTIDE SEQUENCE</scope>
</reference>
<dbReference type="Proteomes" id="UP000745764">
    <property type="component" value="Unassembled WGS sequence"/>
</dbReference>
<gene>
    <name evidence="5" type="ORF">AWRI4620_LOCUS3835</name>
</gene>
<dbReference type="InterPro" id="IPR050703">
    <property type="entry name" value="Flavin_MAO"/>
</dbReference>
<evidence type="ECO:0000256" key="3">
    <source>
        <dbReference type="ARBA" id="ARBA00048448"/>
    </source>
</evidence>
<dbReference type="SUPFAM" id="SSF51905">
    <property type="entry name" value="FAD/NAD(P)-binding domain"/>
    <property type="match status" value="1"/>
</dbReference>
<accession>A0A9N8KH41</accession>
<dbReference type="InterPro" id="IPR002937">
    <property type="entry name" value="Amino_oxidase"/>
</dbReference>
<dbReference type="OrthoDB" id="7777654at2759"/>
<evidence type="ECO:0000256" key="1">
    <source>
        <dbReference type="ARBA" id="ARBA00005995"/>
    </source>
</evidence>
<dbReference type="Pfam" id="PF01593">
    <property type="entry name" value="Amino_oxidase"/>
    <property type="match status" value="1"/>
</dbReference>
<evidence type="ECO:0000256" key="2">
    <source>
        <dbReference type="ARBA" id="ARBA00012804"/>
    </source>
</evidence>
<keyword evidence="6" id="KW-1185">Reference proteome</keyword>
<comment type="similarity">
    <text evidence="1">Belongs to the flavin monoamine oxidase family.</text>
</comment>
<dbReference type="PANTHER" id="PTHR43563:SF1">
    <property type="entry name" value="AMINE OXIDASE [FLAVIN-CONTAINING] B"/>
    <property type="match status" value="1"/>
</dbReference>
<proteinExistence type="inferred from homology"/>
<dbReference type="PANTHER" id="PTHR43563">
    <property type="entry name" value="AMINE OXIDASE"/>
    <property type="match status" value="1"/>
</dbReference>
<dbReference type="EC" id="1.4.3.4" evidence="2"/>
<comment type="caution">
    <text evidence="5">The sequence shown here is derived from an EMBL/GenBank/DDBJ whole genome shotgun (WGS) entry which is preliminary data.</text>
</comment>
<dbReference type="EMBL" id="CAINUL010000005">
    <property type="protein sequence ID" value="CAD0109580.1"/>
    <property type="molecule type" value="Genomic_DNA"/>
</dbReference>
<feature type="domain" description="Amine oxidase" evidence="4">
    <location>
        <begin position="8"/>
        <end position="99"/>
    </location>
</feature>
<dbReference type="GO" id="GO:0097621">
    <property type="term" value="F:monoamine oxidase activity"/>
    <property type="evidence" value="ECO:0007669"/>
    <property type="project" value="UniProtKB-EC"/>
</dbReference>
<protein>
    <recommendedName>
        <fullName evidence="2">monoamine oxidase</fullName>
        <ecNumber evidence="2">1.4.3.4</ecNumber>
    </recommendedName>
</protein>
<sequence length="114" mass="12558">MFGHSGKLTDPTKSEHVINEFKKLQPSGDVRGYVSHTWSEDPYAKGAWFCAFPGQATKSLKALQEPHGRVFMASADWAQGWRGFIDGAIEQGARASAVVKYALEQEDCISTPKL</sequence>
<name>A0A9N8KH41_9PEZI</name>
<dbReference type="InterPro" id="IPR036188">
    <property type="entry name" value="FAD/NAD-bd_sf"/>
</dbReference>
<organism evidence="5 6">
    <name type="scientific">Aureobasidium uvarum</name>
    <dbReference type="NCBI Taxonomy" id="2773716"/>
    <lineage>
        <taxon>Eukaryota</taxon>
        <taxon>Fungi</taxon>
        <taxon>Dikarya</taxon>
        <taxon>Ascomycota</taxon>
        <taxon>Pezizomycotina</taxon>
        <taxon>Dothideomycetes</taxon>
        <taxon>Dothideomycetidae</taxon>
        <taxon>Dothideales</taxon>
        <taxon>Saccotheciaceae</taxon>
        <taxon>Aureobasidium</taxon>
    </lineage>
</organism>
<evidence type="ECO:0000313" key="6">
    <source>
        <dbReference type="Proteomes" id="UP000745764"/>
    </source>
</evidence>
<dbReference type="Gene3D" id="3.50.50.60">
    <property type="entry name" value="FAD/NAD(P)-binding domain"/>
    <property type="match status" value="1"/>
</dbReference>
<comment type="catalytic activity">
    <reaction evidence="3">
        <text>a secondary aliphatic amine + O2 + H2O = a primary amine + an aldehyde + H2O2</text>
        <dbReference type="Rhea" id="RHEA:26414"/>
        <dbReference type="ChEBI" id="CHEBI:15377"/>
        <dbReference type="ChEBI" id="CHEBI:15379"/>
        <dbReference type="ChEBI" id="CHEBI:16240"/>
        <dbReference type="ChEBI" id="CHEBI:17478"/>
        <dbReference type="ChEBI" id="CHEBI:58855"/>
        <dbReference type="ChEBI" id="CHEBI:65296"/>
        <dbReference type="EC" id="1.4.3.4"/>
    </reaction>
</comment>
<dbReference type="AlphaFoldDB" id="A0A9N8KH41"/>
<evidence type="ECO:0000259" key="4">
    <source>
        <dbReference type="Pfam" id="PF01593"/>
    </source>
</evidence>
<evidence type="ECO:0000313" key="5">
    <source>
        <dbReference type="EMBL" id="CAD0109580.1"/>
    </source>
</evidence>